<dbReference type="InterPro" id="IPR038081">
    <property type="entry name" value="CalX-like_sf"/>
</dbReference>
<keyword evidence="2" id="KW-0677">Repeat</keyword>
<keyword evidence="1 4" id="KW-0732">Signal</keyword>
<dbReference type="OrthoDB" id="1016457at2"/>
<dbReference type="GO" id="GO:0016020">
    <property type="term" value="C:membrane"/>
    <property type="evidence" value="ECO:0007669"/>
    <property type="project" value="InterPro"/>
</dbReference>
<dbReference type="RefSeq" id="WP_144846285.1">
    <property type="nucleotide sequence ID" value="NZ_VMRJ01000002.1"/>
</dbReference>
<dbReference type="InterPro" id="IPR055188">
    <property type="entry name" value="Choice_anch_I"/>
</dbReference>
<evidence type="ECO:0000256" key="3">
    <source>
        <dbReference type="ARBA" id="ARBA00022837"/>
    </source>
</evidence>
<dbReference type="SUPFAM" id="SSF141072">
    <property type="entry name" value="CalX-like"/>
    <property type="match status" value="1"/>
</dbReference>
<reference evidence="6 7" key="1">
    <citation type="submission" date="2019-07" db="EMBL/GenBank/DDBJ databases">
        <title>Hymenobacter sp. straun FUR1 Genome sequencing and assembly.</title>
        <authorList>
            <person name="Chhetri G."/>
        </authorList>
    </citation>
    <scope>NUCLEOTIDE SEQUENCE [LARGE SCALE GENOMIC DNA]</scope>
    <source>
        <strain evidence="6 7">Fur1</strain>
    </source>
</reference>
<evidence type="ECO:0000256" key="1">
    <source>
        <dbReference type="ARBA" id="ARBA00022729"/>
    </source>
</evidence>
<dbReference type="EMBL" id="VMRJ01000002">
    <property type="protein sequence ID" value="TVT41417.1"/>
    <property type="molecule type" value="Genomic_DNA"/>
</dbReference>
<keyword evidence="7" id="KW-1185">Reference proteome</keyword>
<gene>
    <name evidence="6" type="ORF">FNT36_08205</name>
</gene>
<evidence type="ECO:0000256" key="2">
    <source>
        <dbReference type="ARBA" id="ARBA00022737"/>
    </source>
</evidence>
<dbReference type="InterPro" id="IPR015943">
    <property type="entry name" value="WD40/YVTN_repeat-like_dom_sf"/>
</dbReference>
<evidence type="ECO:0000256" key="4">
    <source>
        <dbReference type="SAM" id="SignalP"/>
    </source>
</evidence>
<dbReference type="SUPFAM" id="SSF75011">
    <property type="entry name" value="3-carboxy-cis,cis-mucoante lactonizing enzyme"/>
    <property type="match status" value="1"/>
</dbReference>
<dbReference type="InterPro" id="IPR003644">
    <property type="entry name" value="Calx_beta"/>
</dbReference>
<dbReference type="Gene3D" id="2.130.10.10">
    <property type="entry name" value="YVTN repeat-like/Quinoprotein amine dehydrogenase"/>
    <property type="match status" value="1"/>
</dbReference>
<dbReference type="PANTHER" id="PTHR46928:SF1">
    <property type="entry name" value="MESENCHYME-SPECIFIC CELL SURFACE GLYCOPROTEIN"/>
    <property type="match status" value="1"/>
</dbReference>
<evidence type="ECO:0000313" key="6">
    <source>
        <dbReference type="EMBL" id="TVT41417.1"/>
    </source>
</evidence>
<evidence type="ECO:0000313" key="7">
    <source>
        <dbReference type="Proteomes" id="UP000317624"/>
    </source>
</evidence>
<dbReference type="Proteomes" id="UP000317624">
    <property type="component" value="Unassembled WGS sequence"/>
</dbReference>
<accession>A0A558BY33</accession>
<dbReference type="PANTHER" id="PTHR46928">
    <property type="entry name" value="MESENCHYME-SPECIFIC CELL SURFACE GLYCOPROTEIN"/>
    <property type="match status" value="1"/>
</dbReference>
<dbReference type="AlphaFoldDB" id="A0A558BY33"/>
<dbReference type="NCBIfam" id="NF038117">
    <property type="entry name" value="choice_anch_I"/>
    <property type="match status" value="1"/>
</dbReference>
<proteinExistence type="predicted"/>
<dbReference type="InterPro" id="IPR052956">
    <property type="entry name" value="Mesenchyme-surface_protein"/>
</dbReference>
<dbReference type="Gene3D" id="2.60.40.2030">
    <property type="match status" value="1"/>
</dbReference>
<comment type="caution">
    <text evidence="6">The sequence shown here is derived from an EMBL/GenBank/DDBJ whole genome shotgun (WGS) entry which is preliminary data.</text>
</comment>
<name>A0A558BY33_9BACT</name>
<dbReference type="SMART" id="SM00237">
    <property type="entry name" value="Calx_beta"/>
    <property type="match status" value="1"/>
</dbReference>
<keyword evidence="3" id="KW-0106">Calcium</keyword>
<organism evidence="6 7">
    <name type="scientific">Hymenobacter setariae</name>
    <dbReference type="NCBI Taxonomy" id="2594794"/>
    <lineage>
        <taxon>Bacteria</taxon>
        <taxon>Pseudomonadati</taxon>
        <taxon>Bacteroidota</taxon>
        <taxon>Cytophagia</taxon>
        <taxon>Cytophagales</taxon>
        <taxon>Hymenobacteraceae</taxon>
        <taxon>Hymenobacter</taxon>
    </lineage>
</organism>
<dbReference type="Pfam" id="PF22494">
    <property type="entry name" value="choice_anch_I"/>
    <property type="match status" value="1"/>
</dbReference>
<feature type="domain" description="Calx-beta" evidence="5">
    <location>
        <begin position="17"/>
        <end position="119"/>
    </location>
</feature>
<dbReference type="Pfam" id="PF03160">
    <property type="entry name" value="Calx-beta"/>
    <property type="match status" value="1"/>
</dbReference>
<feature type="signal peptide" evidence="4">
    <location>
        <begin position="1"/>
        <end position="24"/>
    </location>
</feature>
<dbReference type="GO" id="GO:0007154">
    <property type="term" value="P:cell communication"/>
    <property type="evidence" value="ECO:0007669"/>
    <property type="project" value="InterPro"/>
</dbReference>
<protein>
    <submittedName>
        <fullName evidence="6">Alkaline phosphatase</fullName>
    </submittedName>
</protein>
<evidence type="ECO:0000259" key="5">
    <source>
        <dbReference type="SMART" id="SM00237"/>
    </source>
</evidence>
<sequence length="735" mass="76434">MHLNFSPLLSATLLLGLAAGAARAQTTPTIARPSATLTVAEDAGSVSIPLSITNPGTVASTVQVAVQALGTATAGQDYTYAITQTVTFPAGATGTQTLTIPILDDALAEETEYFVVRLLNPTNATVSATANDILVYIKDNDTPAPARANNLTLGLVQSYQTATPFSGNTQINSAEIAAFDPTTKRLYVANSIGGKLEILNLANPAAIAAVASIDIKSYGGLNSVAVRNGLVACAIENSNPQQNGSVVFFDQNGAFQKQVTVGAMPDMITFSPDGRYVLTANEGEPNAAYTTDPEGSVSVIDISGGIAGLAQANVSTATFTAFNSQAAALRAQGIRIYGGLAASPSTVAQDLEPEYIAVSANSQTAYITLQENNAIAVLDLATKQITALRPVGYTDHTQPGRSLDASDRTTEVLMANWPIKGMRQPDAINLVEVNGTSYLLTANEGDSRDYSGFSEVVRLGANGYALDATAFPNASLLKQETVLGRLNVTNKLGDTDGDGDFDEIYAYGGRSFSIYNAATGAEVYDSGNLLERVTAADATYGAIFNASNGFEAPVRKNRSDDKGPEPEGVTTGRIGNNLYAFVSMERVGGVMVFNINNPAAPVLETYANNRSLTTTTGDLGPEGIVFISAADSPTGQPLLLLANEVSSTIAVYSLQANTPTAARPGQGAEPLAAYPNPSQGAPVRLSRAVSGTLHDLAGRPVRHLRATDRLDTSGLAAGVYLLRADDGAATKLIVN</sequence>
<feature type="chain" id="PRO_5021749528" evidence="4">
    <location>
        <begin position="25"/>
        <end position="735"/>
    </location>
</feature>